<evidence type="ECO:0000313" key="3">
    <source>
        <dbReference type="Proteomes" id="UP000799324"/>
    </source>
</evidence>
<evidence type="ECO:0000313" key="2">
    <source>
        <dbReference type="EMBL" id="KAF2654721.1"/>
    </source>
</evidence>
<feature type="compositionally biased region" description="Basic and acidic residues" evidence="1">
    <location>
        <begin position="131"/>
        <end position="148"/>
    </location>
</feature>
<dbReference type="EMBL" id="MU004359">
    <property type="protein sequence ID" value="KAF2654721.1"/>
    <property type="molecule type" value="Genomic_DNA"/>
</dbReference>
<dbReference type="Proteomes" id="UP000799324">
    <property type="component" value="Unassembled WGS sequence"/>
</dbReference>
<name>A0A6A6T696_9PLEO</name>
<dbReference type="AlphaFoldDB" id="A0A6A6T696"/>
<keyword evidence="3" id="KW-1185">Reference proteome</keyword>
<feature type="region of interest" description="Disordered" evidence="1">
    <location>
        <begin position="1"/>
        <end position="30"/>
    </location>
</feature>
<feature type="region of interest" description="Disordered" evidence="1">
    <location>
        <begin position="121"/>
        <end position="163"/>
    </location>
</feature>
<reference evidence="2" key="1">
    <citation type="journal article" date="2020" name="Stud. Mycol.">
        <title>101 Dothideomycetes genomes: a test case for predicting lifestyles and emergence of pathogens.</title>
        <authorList>
            <person name="Haridas S."/>
            <person name="Albert R."/>
            <person name="Binder M."/>
            <person name="Bloem J."/>
            <person name="Labutti K."/>
            <person name="Salamov A."/>
            <person name="Andreopoulos B."/>
            <person name="Baker S."/>
            <person name="Barry K."/>
            <person name="Bills G."/>
            <person name="Bluhm B."/>
            <person name="Cannon C."/>
            <person name="Castanera R."/>
            <person name="Culley D."/>
            <person name="Daum C."/>
            <person name="Ezra D."/>
            <person name="Gonzalez J."/>
            <person name="Henrissat B."/>
            <person name="Kuo A."/>
            <person name="Liang C."/>
            <person name="Lipzen A."/>
            <person name="Lutzoni F."/>
            <person name="Magnuson J."/>
            <person name="Mondo S."/>
            <person name="Nolan M."/>
            <person name="Ohm R."/>
            <person name="Pangilinan J."/>
            <person name="Park H.-J."/>
            <person name="Ramirez L."/>
            <person name="Alfaro M."/>
            <person name="Sun H."/>
            <person name="Tritt A."/>
            <person name="Yoshinaga Y."/>
            <person name="Zwiers L.-H."/>
            <person name="Turgeon B."/>
            <person name="Goodwin S."/>
            <person name="Spatafora J."/>
            <person name="Crous P."/>
            <person name="Grigoriev I."/>
        </authorList>
    </citation>
    <scope>NUCLEOTIDE SEQUENCE</scope>
    <source>
        <strain evidence="2">CBS 122681</strain>
    </source>
</reference>
<proteinExistence type="predicted"/>
<evidence type="ECO:0000256" key="1">
    <source>
        <dbReference type="SAM" id="MobiDB-lite"/>
    </source>
</evidence>
<accession>A0A6A6T696</accession>
<sequence length="457" mass="48915">MPAGTGVNRDNAGSGELRGHVPAPGHSTRPTRKTELWWMYRHEEECDIDVLIFERAISLRSGAARVRAGPPLQVSWAAVGIIRGVGRSNGGIRTSEEPTWAGLPHDGALSGCCRRQRWLGRGSSASNAGRGRGDERGRCGVESSDGRATESSSSRQPGTAEGRYMYSSRRRHCALLLRCALAALLCSGGRYGGKKTLHHKDSAQPWLSRVAATAPRGRAGDCECGDDTRRPSREAARRGQGWANVTHGRGRAPAGSPSLGAPCQQPTRMLPWGLGATLSSTRNGLGDMQTCSRDGAECWVAGEHQMHVHHTPESRPQQHLQAAPRALCSCRTGPRCARGSAAGLPEPWVSRHFSQLPPAKSNCCGAIQRIICRPLSHDRDASRPQGLISAAGQWTRPRPSAEETVAHAADSRASMDDRHKLRAAGHDFGAPSRITMKHPSDIRLPGACSAAGNARAC</sequence>
<gene>
    <name evidence="2" type="ORF">K491DRAFT_758716</name>
</gene>
<protein>
    <submittedName>
        <fullName evidence="2">Uncharacterized protein</fullName>
    </submittedName>
</protein>
<organism evidence="2 3">
    <name type="scientific">Lophiostoma macrostomum CBS 122681</name>
    <dbReference type="NCBI Taxonomy" id="1314788"/>
    <lineage>
        <taxon>Eukaryota</taxon>
        <taxon>Fungi</taxon>
        <taxon>Dikarya</taxon>
        <taxon>Ascomycota</taxon>
        <taxon>Pezizomycotina</taxon>
        <taxon>Dothideomycetes</taxon>
        <taxon>Pleosporomycetidae</taxon>
        <taxon>Pleosporales</taxon>
        <taxon>Lophiostomataceae</taxon>
        <taxon>Lophiostoma</taxon>
    </lineage>
</organism>
<feature type="compositionally biased region" description="Basic and acidic residues" evidence="1">
    <location>
        <begin position="218"/>
        <end position="237"/>
    </location>
</feature>
<feature type="region of interest" description="Disordered" evidence="1">
    <location>
        <begin position="218"/>
        <end position="261"/>
    </location>
</feature>